<keyword evidence="1" id="KW-0472">Membrane</keyword>
<dbReference type="EMBL" id="JBHMAF010000017">
    <property type="protein sequence ID" value="MFB9757657.1"/>
    <property type="molecule type" value="Genomic_DNA"/>
</dbReference>
<reference evidence="2 3" key="1">
    <citation type="submission" date="2024-09" db="EMBL/GenBank/DDBJ databases">
        <authorList>
            <person name="Sun Q."/>
            <person name="Mori K."/>
        </authorList>
    </citation>
    <scope>NUCLEOTIDE SEQUENCE [LARGE SCALE GENOMIC DNA]</scope>
    <source>
        <strain evidence="2 3">JCM 11201</strain>
    </source>
</reference>
<accession>A0ABV5WBB0</accession>
<evidence type="ECO:0000313" key="3">
    <source>
        <dbReference type="Proteomes" id="UP001589609"/>
    </source>
</evidence>
<feature type="transmembrane region" description="Helical" evidence="1">
    <location>
        <begin position="12"/>
        <end position="33"/>
    </location>
</feature>
<sequence length="40" mass="4106">MIIIIKIGVVKTMVYAFVAGTIALYAVLAKVVLNKAAGAA</sequence>
<keyword evidence="1" id="KW-0812">Transmembrane</keyword>
<name>A0ABV5WBB0_9BACI</name>
<dbReference type="Proteomes" id="UP001589609">
    <property type="component" value="Unassembled WGS sequence"/>
</dbReference>
<gene>
    <name evidence="2" type="ORF">ACFFMS_03760</name>
</gene>
<organism evidence="2 3">
    <name type="scientific">Ectobacillus funiculus</name>
    <dbReference type="NCBI Taxonomy" id="137993"/>
    <lineage>
        <taxon>Bacteria</taxon>
        <taxon>Bacillati</taxon>
        <taxon>Bacillota</taxon>
        <taxon>Bacilli</taxon>
        <taxon>Bacillales</taxon>
        <taxon>Bacillaceae</taxon>
        <taxon>Ectobacillus</taxon>
    </lineage>
</organism>
<protein>
    <submittedName>
        <fullName evidence="2">Uncharacterized protein</fullName>
    </submittedName>
</protein>
<keyword evidence="3" id="KW-1185">Reference proteome</keyword>
<evidence type="ECO:0000256" key="1">
    <source>
        <dbReference type="SAM" id="Phobius"/>
    </source>
</evidence>
<proteinExistence type="predicted"/>
<comment type="caution">
    <text evidence="2">The sequence shown here is derived from an EMBL/GenBank/DDBJ whole genome shotgun (WGS) entry which is preliminary data.</text>
</comment>
<evidence type="ECO:0000313" key="2">
    <source>
        <dbReference type="EMBL" id="MFB9757657.1"/>
    </source>
</evidence>
<keyword evidence="1" id="KW-1133">Transmembrane helix</keyword>